<dbReference type="InterPro" id="IPR036866">
    <property type="entry name" value="RibonucZ/Hydroxyglut_hydro"/>
</dbReference>
<dbReference type="Gene3D" id="3.60.15.10">
    <property type="entry name" value="Ribonuclease Z/Hydroxyacylglutathione hydrolase-like"/>
    <property type="match status" value="1"/>
</dbReference>
<evidence type="ECO:0000256" key="1">
    <source>
        <dbReference type="ARBA" id="ARBA00004886"/>
    </source>
</evidence>
<evidence type="ECO:0000256" key="6">
    <source>
        <dbReference type="HAMAP-Rule" id="MF_00653"/>
    </source>
</evidence>
<evidence type="ECO:0000313" key="8">
    <source>
        <dbReference type="EMBL" id="BDI05578.1"/>
    </source>
</evidence>
<dbReference type="Proteomes" id="UP001057498">
    <property type="component" value="Chromosome"/>
</dbReference>
<comment type="function">
    <text evidence="6">May be involved in the transport of PQQ or its precursor to the periplasm.</text>
</comment>
<evidence type="ECO:0000256" key="5">
    <source>
        <dbReference type="ARBA" id="ARBA00022905"/>
    </source>
</evidence>
<sequence length="316" mass="33922">MRITILGSSAGGGFPQWNCNCANCAGWRAGTLRAKARTQSSIFVRPDDGSDGGPEATEGILFNASPDVLEQIRSNPALQPGRRQRDTAIAGVLLIDGQIDHSTGLLMLRERGQPLPLWCTDPVYEDLTTGLPLLNVLGHYCGVRRERIALDGAPFEVPGVGGANGLTLRALPLTSKAAPYSPHREAGVPGDNIGVTITDNRSGRRLFYAPGLGEISPAVFDAMASADAVLVDGTFWTDDEMIRLGLSSKTARDIGHLPQSGAGGMIEWMDRLPASTRRLLIHINNTNPILDEDSPQRAELAAHRIEVCEDGWTLEI</sequence>
<evidence type="ECO:0000259" key="7">
    <source>
        <dbReference type="Pfam" id="PF12706"/>
    </source>
</evidence>
<dbReference type="HAMAP" id="MF_00653">
    <property type="entry name" value="PQQ_syn_PqqB"/>
    <property type="match status" value="1"/>
</dbReference>
<accession>A0ABN6PNJ4</accession>
<evidence type="ECO:0000256" key="3">
    <source>
        <dbReference type="ARBA" id="ARBA00015084"/>
    </source>
</evidence>
<name>A0ABN6PNJ4_9BURK</name>
<dbReference type="SUPFAM" id="SSF56281">
    <property type="entry name" value="Metallo-hydrolase/oxidoreductase"/>
    <property type="match status" value="1"/>
</dbReference>
<proteinExistence type="inferred from homology"/>
<keyword evidence="5 6" id="KW-0884">PQQ biosynthesis</keyword>
<comment type="pathway">
    <text evidence="1 6">Cofactor biosynthesis; pyrroloquinoline quinone biosynthesis.</text>
</comment>
<dbReference type="EMBL" id="AP025730">
    <property type="protein sequence ID" value="BDI05578.1"/>
    <property type="molecule type" value="Genomic_DNA"/>
</dbReference>
<reference evidence="8" key="1">
    <citation type="submission" date="2022-04" db="EMBL/GenBank/DDBJ databases">
        <title>Whole genome sequence of Sphaerotilus sp. FB-5.</title>
        <authorList>
            <person name="Takeda M."/>
            <person name="Narihara S."/>
            <person name="Akimoto M."/>
            <person name="Akimoto R."/>
            <person name="Nishiyashiki S."/>
            <person name="Murakami T."/>
        </authorList>
    </citation>
    <scope>NUCLEOTIDE SEQUENCE</scope>
    <source>
        <strain evidence="8">FB-5</strain>
    </source>
</reference>
<dbReference type="InterPro" id="IPR011842">
    <property type="entry name" value="PQQ_synth_PqqB"/>
</dbReference>
<evidence type="ECO:0000313" key="9">
    <source>
        <dbReference type="Proteomes" id="UP001057498"/>
    </source>
</evidence>
<dbReference type="RefSeq" id="WP_251973596.1">
    <property type="nucleotide sequence ID" value="NZ_AP025730.1"/>
</dbReference>
<evidence type="ECO:0000256" key="4">
    <source>
        <dbReference type="ARBA" id="ARBA00022448"/>
    </source>
</evidence>
<dbReference type="NCBIfam" id="TIGR02108">
    <property type="entry name" value="PQQ_syn_pqqB"/>
    <property type="match status" value="1"/>
</dbReference>
<dbReference type="CDD" id="cd16274">
    <property type="entry name" value="PQQB-like_MBL-fold"/>
    <property type="match status" value="1"/>
</dbReference>
<evidence type="ECO:0000256" key="2">
    <source>
        <dbReference type="ARBA" id="ARBA00008481"/>
    </source>
</evidence>
<dbReference type="InterPro" id="IPR001279">
    <property type="entry name" value="Metallo-B-lactamas"/>
</dbReference>
<gene>
    <name evidence="8" type="primary">pqqB_2</name>
    <name evidence="6" type="synonym">pqqB</name>
    <name evidence="8" type="ORF">CATMQ487_25480</name>
</gene>
<comment type="similarity">
    <text evidence="2 6">Belongs to the PqqB family.</text>
</comment>
<protein>
    <recommendedName>
        <fullName evidence="3 6">Coenzyme PQQ synthesis protein B</fullName>
    </recommendedName>
    <alternativeName>
        <fullName evidence="6">Pyrroloquinoline quinone biosynthesis protein B</fullName>
    </alternativeName>
</protein>
<keyword evidence="4 6" id="KW-0813">Transport</keyword>
<organism evidence="8 9">
    <name type="scientific">Sphaerotilus microaerophilus</name>
    <dbReference type="NCBI Taxonomy" id="2914710"/>
    <lineage>
        <taxon>Bacteria</taxon>
        <taxon>Pseudomonadati</taxon>
        <taxon>Pseudomonadota</taxon>
        <taxon>Betaproteobacteria</taxon>
        <taxon>Burkholderiales</taxon>
        <taxon>Sphaerotilaceae</taxon>
        <taxon>Sphaerotilus</taxon>
    </lineage>
</organism>
<dbReference type="Pfam" id="PF12706">
    <property type="entry name" value="Lactamase_B_2"/>
    <property type="match status" value="1"/>
</dbReference>
<feature type="domain" description="Metallo-beta-lactamase" evidence="7">
    <location>
        <begin position="60"/>
        <end position="283"/>
    </location>
</feature>
<keyword evidence="9" id="KW-1185">Reference proteome</keyword>